<comment type="caution">
    <text evidence="3">The sequence shown here is derived from an EMBL/GenBank/DDBJ whole genome shotgun (WGS) entry which is preliminary data.</text>
</comment>
<dbReference type="AlphaFoldDB" id="A0AA39Q0N1"/>
<keyword evidence="2" id="KW-0472">Membrane</keyword>
<evidence type="ECO:0000313" key="4">
    <source>
        <dbReference type="Proteomes" id="UP001175228"/>
    </source>
</evidence>
<gene>
    <name evidence="3" type="ORF">EDD18DRAFT_1409012</name>
</gene>
<feature type="region of interest" description="Disordered" evidence="1">
    <location>
        <begin position="185"/>
        <end position="217"/>
    </location>
</feature>
<organism evidence="3 4">
    <name type="scientific">Armillaria luteobubalina</name>
    <dbReference type="NCBI Taxonomy" id="153913"/>
    <lineage>
        <taxon>Eukaryota</taxon>
        <taxon>Fungi</taxon>
        <taxon>Dikarya</taxon>
        <taxon>Basidiomycota</taxon>
        <taxon>Agaricomycotina</taxon>
        <taxon>Agaricomycetes</taxon>
        <taxon>Agaricomycetidae</taxon>
        <taxon>Agaricales</taxon>
        <taxon>Marasmiineae</taxon>
        <taxon>Physalacriaceae</taxon>
        <taxon>Armillaria</taxon>
    </lineage>
</organism>
<dbReference type="EMBL" id="JAUEPU010000028">
    <property type="protein sequence ID" value="KAK0492623.1"/>
    <property type="molecule type" value="Genomic_DNA"/>
</dbReference>
<keyword evidence="2" id="KW-0812">Transmembrane</keyword>
<keyword evidence="2" id="KW-1133">Transmembrane helix</keyword>
<dbReference type="Proteomes" id="UP001175228">
    <property type="component" value="Unassembled WGS sequence"/>
</dbReference>
<proteinExistence type="predicted"/>
<sequence>MDSNFVIATSQIFDVASAGVESITVGEYSGSTPSVSVNLSGLEESMGSSTGSAPITVTISADHSSTASVQSTSTAPSSSNLIHQNHNTGIIVGAVIGSLAFLLIIFGGITFLFIRRRRRQHNRITKHRLSPNPLIIHDMNSHSPPATNIKGEAIAAMLAGAVAPGLGDRSQETVEQNPGRTLIEAGGERRNSVSLPVHIDTPEPQRGPQQDGSHAAGGDVVAEAVRLRIQFQQFIEVVEREAGRVNGNALDPPPAYA</sequence>
<evidence type="ECO:0000313" key="3">
    <source>
        <dbReference type="EMBL" id="KAK0492623.1"/>
    </source>
</evidence>
<feature type="transmembrane region" description="Helical" evidence="2">
    <location>
        <begin position="90"/>
        <end position="114"/>
    </location>
</feature>
<evidence type="ECO:0000256" key="1">
    <source>
        <dbReference type="SAM" id="MobiDB-lite"/>
    </source>
</evidence>
<accession>A0AA39Q0N1</accession>
<evidence type="ECO:0000256" key="2">
    <source>
        <dbReference type="SAM" id="Phobius"/>
    </source>
</evidence>
<reference evidence="3" key="1">
    <citation type="submission" date="2023-06" db="EMBL/GenBank/DDBJ databases">
        <authorList>
            <consortium name="Lawrence Berkeley National Laboratory"/>
            <person name="Ahrendt S."/>
            <person name="Sahu N."/>
            <person name="Indic B."/>
            <person name="Wong-Bajracharya J."/>
            <person name="Merenyi Z."/>
            <person name="Ke H.-M."/>
            <person name="Monk M."/>
            <person name="Kocsube S."/>
            <person name="Drula E."/>
            <person name="Lipzen A."/>
            <person name="Balint B."/>
            <person name="Henrissat B."/>
            <person name="Andreopoulos B."/>
            <person name="Martin F.M."/>
            <person name="Harder C.B."/>
            <person name="Rigling D."/>
            <person name="Ford K.L."/>
            <person name="Foster G.D."/>
            <person name="Pangilinan J."/>
            <person name="Papanicolaou A."/>
            <person name="Barry K."/>
            <person name="LaButti K."/>
            <person name="Viragh M."/>
            <person name="Koriabine M."/>
            <person name="Yan M."/>
            <person name="Riley R."/>
            <person name="Champramary S."/>
            <person name="Plett K.L."/>
            <person name="Tsai I.J."/>
            <person name="Slot J."/>
            <person name="Sipos G."/>
            <person name="Plett J."/>
            <person name="Nagy L.G."/>
            <person name="Grigoriev I.V."/>
        </authorList>
    </citation>
    <scope>NUCLEOTIDE SEQUENCE</scope>
    <source>
        <strain evidence="3">HWK02</strain>
    </source>
</reference>
<name>A0AA39Q0N1_9AGAR</name>
<evidence type="ECO:0008006" key="5">
    <source>
        <dbReference type="Google" id="ProtNLM"/>
    </source>
</evidence>
<protein>
    <recommendedName>
        <fullName evidence="5">Mid2 domain-containing protein</fullName>
    </recommendedName>
</protein>
<keyword evidence="4" id="KW-1185">Reference proteome</keyword>